<feature type="chain" id="PRO_5047269325" description="Flagellar L-ring protein" evidence="8">
    <location>
        <begin position="22"/>
        <end position="254"/>
    </location>
</feature>
<dbReference type="Proteomes" id="UP000584642">
    <property type="component" value="Unassembled WGS sequence"/>
</dbReference>
<protein>
    <recommendedName>
        <fullName evidence="7">Flagellar L-ring protein</fullName>
    </recommendedName>
    <alternativeName>
        <fullName evidence="7">Basal body L-ring protein</fullName>
    </alternativeName>
</protein>
<keyword evidence="9" id="KW-0966">Cell projection</keyword>
<gene>
    <name evidence="7" type="primary">flgH</name>
    <name evidence="9" type="ORF">HND93_04310</name>
</gene>
<feature type="signal peptide" evidence="8">
    <location>
        <begin position="1"/>
        <end position="21"/>
    </location>
</feature>
<comment type="subunit">
    <text evidence="7">The basal body constitutes a major portion of the flagellar organelle and consists of four rings (L,P,S, and M) mounted on a central rod.</text>
</comment>
<dbReference type="HAMAP" id="MF_00415">
    <property type="entry name" value="FlgH"/>
    <property type="match status" value="1"/>
</dbReference>
<evidence type="ECO:0000313" key="10">
    <source>
        <dbReference type="Proteomes" id="UP000584642"/>
    </source>
</evidence>
<keyword evidence="3 8" id="KW-0732">Signal</keyword>
<keyword evidence="9" id="KW-0969">Cilium</keyword>
<evidence type="ECO:0000256" key="3">
    <source>
        <dbReference type="ARBA" id="ARBA00022729"/>
    </source>
</evidence>
<evidence type="ECO:0000313" key="9">
    <source>
        <dbReference type="EMBL" id="NYZ18924.1"/>
    </source>
</evidence>
<comment type="subcellular location">
    <subcellularLocation>
        <location evidence="7">Cell outer membrane</location>
    </subcellularLocation>
    <subcellularLocation>
        <location evidence="7">Bacterial flagellum basal body</location>
    </subcellularLocation>
</comment>
<accession>A0ABX2T3Z2</accession>
<reference evidence="9 10" key="1">
    <citation type="submission" date="2020-05" db="EMBL/GenBank/DDBJ databases">
        <title>Azospirillum oleiclasticum sp. nov, a nitrogen-fixing and heavy crude oil-emulsifying bacterium isolated from the crude oil of Yumen Oilfield.</title>
        <authorList>
            <person name="Wu D."/>
            <person name="Cai M."/>
            <person name="Zhang X."/>
        </authorList>
    </citation>
    <scope>NUCLEOTIDE SEQUENCE [LARGE SCALE GENOMIC DNA]</scope>
    <source>
        <strain evidence="9 10">ROY-1-1-2</strain>
    </source>
</reference>
<evidence type="ECO:0000256" key="1">
    <source>
        <dbReference type="ARBA" id="ARBA00002591"/>
    </source>
</evidence>
<dbReference type="PANTHER" id="PTHR34933">
    <property type="entry name" value="FLAGELLAR L-RING PROTEIN"/>
    <property type="match status" value="1"/>
</dbReference>
<dbReference type="EMBL" id="JABFDB010000001">
    <property type="protein sequence ID" value="NYZ18924.1"/>
    <property type="molecule type" value="Genomic_DNA"/>
</dbReference>
<organism evidence="9 10">
    <name type="scientific">Azospirillum oleiclasticum</name>
    <dbReference type="NCBI Taxonomy" id="2735135"/>
    <lineage>
        <taxon>Bacteria</taxon>
        <taxon>Pseudomonadati</taxon>
        <taxon>Pseudomonadota</taxon>
        <taxon>Alphaproteobacteria</taxon>
        <taxon>Rhodospirillales</taxon>
        <taxon>Azospirillaceae</taxon>
        <taxon>Azospirillum</taxon>
    </lineage>
</organism>
<keyword evidence="4 7" id="KW-0472">Membrane</keyword>
<keyword evidence="10" id="KW-1185">Reference proteome</keyword>
<evidence type="ECO:0000256" key="4">
    <source>
        <dbReference type="ARBA" id="ARBA00023136"/>
    </source>
</evidence>
<dbReference type="InterPro" id="IPR000527">
    <property type="entry name" value="Flag_Lring"/>
</dbReference>
<keyword evidence="6 7" id="KW-0998">Cell outer membrane</keyword>
<dbReference type="RefSeq" id="WP_180280621.1">
    <property type="nucleotide sequence ID" value="NZ_JABFDB010000001.1"/>
</dbReference>
<name>A0ABX2T3Z2_9PROT</name>
<comment type="function">
    <text evidence="1 7">Assembles around the rod to form the L-ring and probably protects the motor/basal body from shearing forces during rotation.</text>
</comment>
<proteinExistence type="inferred from homology"/>
<evidence type="ECO:0000256" key="8">
    <source>
        <dbReference type="SAM" id="SignalP"/>
    </source>
</evidence>
<evidence type="ECO:0000256" key="6">
    <source>
        <dbReference type="ARBA" id="ARBA00023237"/>
    </source>
</evidence>
<evidence type="ECO:0000256" key="5">
    <source>
        <dbReference type="ARBA" id="ARBA00023143"/>
    </source>
</evidence>
<keyword evidence="9" id="KW-0282">Flagellum</keyword>
<evidence type="ECO:0000256" key="2">
    <source>
        <dbReference type="ARBA" id="ARBA00006929"/>
    </source>
</evidence>
<keyword evidence="5 7" id="KW-0975">Bacterial flagellum</keyword>
<dbReference type="PRINTS" id="PR01008">
    <property type="entry name" value="FLGLRINGFLGH"/>
</dbReference>
<dbReference type="NCBIfam" id="NF001305">
    <property type="entry name" value="PRK00249.1-5"/>
    <property type="match status" value="1"/>
</dbReference>
<dbReference type="Pfam" id="PF02107">
    <property type="entry name" value="FlgH"/>
    <property type="match status" value="1"/>
</dbReference>
<comment type="caution">
    <text evidence="9">The sequence shown here is derived from an EMBL/GenBank/DDBJ whole genome shotgun (WGS) entry which is preliminary data.</text>
</comment>
<sequence length="254" mass="27696">MTTRRLARTAFRFALLAAVTAGLPACNAFSRMSELGSGPQLTKIQDPQAAPGYQPVSLPMPTPLPVERNPNSLWRTGAKAFFKDQRAARVGDLLTVLISIEDEAQIDNSTSRTRNNGETADLSAFLGLESKLKGILPDAVDPTNLVDGASTSTSRGTGQIRRKETVDLKLAALVTQTLPNGNLVVQGRQEVRVNYEVRDLVVTGVIRPEDITATNTIRYDQIAEARISYAGRGQISDVQQPRYGQQLFDIIMPF</sequence>
<dbReference type="PANTHER" id="PTHR34933:SF1">
    <property type="entry name" value="FLAGELLAR L-RING PROTEIN"/>
    <property type="match status" value="1"/>
</dbReference>
<evidence type="ECO:0000256" key="7">
    <source>
        <dbReference type="HAMAP-Rule" id="MF_00415"/>
    </source>
</evidence>
<comment type="similarity">
    <text evidence="2 7">Belongs to the FlgH family.</text>
</comment>